<organism evidence="1 2">
    <name type="scientific">Acipenser oxyrinchus oxyrinchus</name>
    <dbReference type="NCBI Taxonomy" id="40147"/>
    <lineage>
        <taxon>Eukaryota</taxon>
        <taxon>Metazoa</taxon>
        <taxon>Chordata</taxon>
        <taxon>Craniata</taxon>
        <taxon>Vertebrata</taxon>
        <taxon>Euteleostomi</taxon>
        <taxon>Actinopterygii</taxon>
        <taxon>Chondrostei</taxon>
        <taxon>Acipenseriformes</taxon>
        <taxon>Acipenseridae</taxon>
        <taxon>Acipenser</taxon>
    </lineage>
</organism>
<protein>
    <recommendedName>
        <fullName evidence="3">Tc1-like transposase DDE domain-containing protein</fullName>
    </recommendedName>
</protein>
<keyword evidence="2" id="KW-1185">Reference proteome</keyword>
<evidence type="ECO:0000313" key="1">
    <source>
        <dbReference type="EMBL" id="KAK1162687.1"/>
    </source>
</evidence>
<reference evidence="1" key="1">
    <citation type="submission" date="2022-02" db="EMBL/GenBank/DDBJ databases">
        <title>Atlantic sturgeon de novo genome assembly.</title>
        <authorList>
            <person name="Stock M."/>
            <person name="Klopp C."/>
            <person name="Guiguen Y."/>
            <person name="Cabau C."/>
            <person name="Parinello H."/>
            <person name="Santidrian Yebra-Pimentel E."/>
            <person name="Kuhl H."/>
            <person name="Dirks R.P."/>
            <person name="Guessner J."/>
            <person name="Wuertz S."/>
            <person name="Du K."/>
            <person name="Schartl M."/>
        </authorList>
    </citation>
    <scope>NUCLEOTIDE SEQUENCE</scope>
    <source>
        <strain evidence="1">STURGEONOMICS-FGT-2020</strain>
        <tissue evidence="1">Whole blood</tissue>
    </source>
</reference>
<evidence type="ECO:0000313" key="2">
    <source>
        <dbReference type="Proteomes" id="UP001230051"/>
    </source>
</evidence>
<proteinExistence type="predicted"/>
<gene>
    <name evidence="1" type="ORF">AOXY_G17592</name>
</gene>
<dbReference type="Proteomes" id="UP001230051">
    <property type="component" value="Unassembled WGS sequence"/>
</dbReference>
<evidence type="ECO:0008006" key="3">
    <source>
        <dbReference type="Google" id="ProtNLM"/>
    </source>
</evidence>
<dbReference type="EMBL" id="JAGXEW010000016">
    <property type="protein sequence ID" value="KAK1162687.1"/>
    <property type="molecule type" value="Genomic_DNA"/>
</dbReference>
<name>A0AAD8D312_ACIOX</name>
<sequence length="174" mass="19792">MAVIHMNNINEDEDMFQGVHNVSLSTIARVIKKHSLSMKEIYRVPFERNSERVKELRYQYVQAIMELDASIRPVKYIFVDEAGFNLCKEHLRGRNIIGQRATVDTPGQRGGNLTIWKVYDHHPYDGVTLLQAMEGACDDIGEEACQGWIRHSRHIHSGTLSNYVSATSASSTKM</sequence>
<comment type="caution">
    <text evidence="1">The sequence shown here is derived from an EMBL/GenBank/DDBJ whole genome shotgun (WGS) entry which is preliminary data.</text>
</comment>
<dbReference type="AlphaFoldDB" id="A0AAD8D312"/>
<accession>A0AAD8D312</accession>